<dbReference type="InterPro" id="IPR036388">
    <property type="entry name" value="WH-like_DNA-bd_sf"/>
</dbReference>
<dbReference type="STRING" id="78915.A0A4P9XL57"/>
<keyword evidence="4" id="KW-0238">DNA-binding</keyword>
<dbReference type="EMBL" id="KZ992856">
    <property type="protein sequence ID" value="RKP06577.1"/>
    <property type="molecule type" value="Genomic_DNA"/>
</dbReference>
<dbReference type="GO" id="GO:0006260">
    <property type="term" value="P:DNA replication"/>
    <property type="evidence" value="ECO:0007669"/>
    <property type="project" value="UniProtKB-KW"/>
</dbReference>
<dbReference type="GO" id="GO:0005662">
    <property type="term" value="C:DNA replication factor A complex"/>
    <property type="evidence" value="ECO:0007669"/>
    <property type="project" value="TreeGrafter"/>
</dbReference>
<dbReference type="InterPro" id="IPR040260">
    <property type="entry name" value="RFA2-like"/>
</dbReference>
<evidence type="ECO:0000256" key="6">
    <source>
        <dbReference type="SAM" id="MobiDB-lite"/>
    </source>
</evidence>
<proteinExistence type="inferred from homology"/>
<evidence type="ECO:0000256" key="3">
    <source>
        <dbReference type="ARBA" id="ARBA00022705"/>
    </source>
</evidence>
<sequence length="276" mass="30398">MSDFNNFGDNVSHRNDGGFVSSSGGMANSQDGQGERRAAINQSFRSVTLKQVNELTQTHPDAPLRIDGRDLTHITLVAVLRNLTEQAMHYVLMFEDGTGVADVHVWPNDTSDLNEDRINSLPVGGYVRVIGQVRSFNNKRHILALQLVPINDHNEITMHMLEVIQTHLYFTRGMTSMLALRPLVKQSTIERSAYGAASTSSLAPMSGVVGGTEFTPLQRGIMAFVGTKSDEAGAHIMQIASAVNLGKEAIMKDIEWLVAEGHMYSTIDDDHFRTMD</sequence>
<dbReference type="AlphaFoldDB" id="A0A4P9XL57"/>
<dbReference type="PANTHER" id="PTHR13989:SF16">
    <property type="entry name" value="REPLICATION PROTEIN A2"/>
    <property type="match status" value="1"/>
</dbReference>
<comment type="subcellular location">
    <subcellularLocation>
        <location evidence="1">Nucleus</location>
    </subcellularLocation>
</comment>
<dbReference type="InterPro" id="IPR014646">
    <property type="entry name" value="Rfa2/RPA32"/>
</dbReference>
<dbReference type="SUPFAM" id="SSF46785">
    <property type="entry name" value="Winged helix' DNA-binding domain"/>
    <property type="match status" value="1"/>
</dbReference>
<dbReference type="OrthoDB" id="25571at2759"/>
<evidence type="ECO:0000256" key="1">
    <source>
        <dbReference type="ARBA" id="ARBA00004123"/>
    </source>
</evidence>
<dbReference type="GO" id="GO:0035861">
    <property type="term" value="C:site of double-strand break"/>
    <property type="evidence" value="ECO:0007669"/>
    <property type="project" value="TreeGrafter"/>
</dbReference>
<dbReference type="InterPro" id="IPR036390">
    <property type="entry name" value="WH_DNA-bd_sf"/>
</dbReference>
<accession>A0A4P9XL57</accession>
<dbReference type="InterPro" id="IPR014892">
    <property type="entry name" value="RPA_C"/>
</dbReference>
<comment type="similarity">
    <text evidence="2">Belongs to the replication factor A protein 2 family.</text>
</comment>
<feature type="compositionally biased region" description="Polar residues" evidence="6">
    <location>
        <begin position="20"/>
        <end position="32"/>
    </location>
</feature>
<dbReference type="GO" id="GO:0000724">
    <property type="term" value="P:double-strand break repair via homologous recombination"/>
    <property type="evidence" value="ECO:0007669"/>
    <property type="project" value="TreeGrafter"/>
</dbReference>
<keyword evidence="3" id="KW-0235">DNA replication</keyword>
<name>A0A4P9XL57_9FUNG</name>
<dbReference type="GO" id="GO:0006289">
    <property type="term" value="P:nucleotide-excision repair"/>
    <property type="evidence" value="ECO:0007669"/>
    <property type="project" value="TreeGrafter"/>
</dbReference>
<evidence type="ECO:0000313" key="8">
    <source>
        <dbReference type="EMBL" id="RKP06577.1"/>
    </source>
</evidence>
<feature type="domain" description="Replication protein A C-terminal" evidence="7">
    <location>
        <begin position="167"/>
        <end position="270"/>
    </location>
</feature>
<dbReference type="SUPFAM" id="SSF50249">
    <property type="entry name" value="Nucleic acid-binding proteins"/>
    <property type="match status" value="1"/>
</dbReference>
<dbReference type="PANTHER" id="PTHR13989">
    <property type="entry name" value="REPLICATION PROTEIN A-RELATED"/>
    <property type="match status" value="1"/>
</dbReference>
<keyword evidence="9" id="KW-1185">Reference proteome</keyword>
<dbReference type="CDD" id="cd04478">
    <property type="entry name" value="RPA2_DBD_D"/>
    <property type="match status" value="1"/>
</dbReference>
<protein>
    <recommendedName>
        <fullName evidence="7">Replication protein A C-terminal domain-containing protein</fullName>
    </recommendedName>
</protein>
<feature type="region of interest" description="Disordered" evidence="6">
    <location>
        <begin position="1"/>
        <end position="37"/>
    </location>
</feature>
<evidence type="ECO:0000259" key="7">
    <source>
        <dbReference type="Pfam" id="PF08784"/>
    </source>
</evidence>
<organism evidence="8 9">
    <name type="scientific">Thamnocephalis sphaerospora</name>
    <dbReference type="NCBI Taxonomy" id="78915"/>
    <lineage>
        <taxon>Eukaryota</taxon>
        <taxon>Fungi</taxon>
        <taxon>Fungi incertae sedis</taxon>
        <taxon>Zoopagomycota</taxon>
        <taxon>Zoopagomycotina</taxon>
        <taxon>Zoopagomycetes</taxon>
        <taxon>Zoopagales</taxon>
        <taxon>Sigmoideomycetaceae</taxon>
        <taxon>Thamnocephalis</taxon>
    </lineage>
</organism>
<evidence type="ECO:0000256" key="4">
    <source>
        <dbReference type="ARBA" id="ARBA00023125"/>
    </source>
</evidence>
<dbReference type="Gene3D" id="1.10.10.10">
    <property type="entry name" value="Winged helix-like DNA-binding domain superfamily/Winged helix DNA-binding domain"/>
    <property type="match status" value="1"/>
</dbReference>
<keyword evidence="5" id="KW-0539">Nucleus</keyword>
<dbReference type="InterPro" id="IPR012340">
    <property type="entry name" value="NA-bd_OB-fold"/>
</dbReference>
<dbReference type="Pfam" id="PF08784">
    <property type="entry name" value="RPA_C"/>
    <property type="match status" value="1"/>
</dbReference>
<dbReference type="GO" id="GO:0003697">
    <property type="term" value="F:single-stranded DNA binding"/>
    <property type="evidence" value="ECO:0007669"/>
    <property type="project" value="TreeGrafter"/>
</dbReference>
<dbReference type="Proteomes" id="UP000271241">
    <property type="component" value="Unassembled WGS sequence"/>
</dbReference>
<gene>
    <name evidence="8" type="ORF">THASP1DRAFT_31605</name>
</gene>
<reference evidence="9" key="1">
    <citation type="journal article" date="2018" name="Nat. Microbiol.">
        <title>Leveraging single-cell genomics to expand the fungal tree of life.</title>
        <authorList>
            <person name="Ahrendt S.R."/>
            <person name="Quandt C.A."/>
            <person name="Ciobanu D."/>
            <person name="Clum A."/>
            <person name="Salamov A."/>
            <person name="Andreopoulos B."/>
            <person name="Cheng J.F."/>
            <person name="Woyke T."/>
            <person name="Pelin A."/>
            <person name="Henrissat B."/>
            <person name="Reynolds N.K."/>
            <person name="Benny G.L."/>
            <person name="Smith M.E."/>
            <person name="James T.Y."/>
            <person name="Grigoriev I.V."/>
        </authorList>
    </citation>
    <scope>NUCLEOTIDE SEQUENCE [LARGE SCALE GENOMIC DNA]</scope>
    <source>
        <strain evidence="9">RSA 1356</strain>
    </source>
</reference>
<dbReference type="GO" id="GO:0000781">
    <property type="term" value="C:chromosome, telomeric region"/>
    <property type="evidence" value="ECO:0007669"/>
    <property type="project" value="TreeGrafter"/>
</dbReference>
<dbReference type="PIRSF" id="PIRSF036949">
    <property type="entry name" value="RPA32"/>
    <property type="match status" value="1"/>
</dbReference>
<evidence type="ECO:0000313" key="9">
    <source>
        <dbReference type="Proteomes" id="UP000271241"/>
    </source>
</evidence>
<evidence type="ECO:0000256" key="2">
    <source>
        <dbReference type="ARBA" id="ARBA00007815"/>
    </source>
</evidence>
<evidence type="ECO:0000256" key="5">
    <source>
        <dbReference type="ARBA" id="ARBA00023242"/>
    </source>
</evidence>
<dbReference type="Gene3D" id="2.40.50.140">
    <property type="entry name" value="Nucleic acid-binding proteins"/>
    <property type="match status" value="1"/>
</dbReference>